<keyword evidence="3" id="KW-1185">Reference proteome</keyword>
<evidence type="ECO:0008006" key="4">
    <source>
        <dbReference type="Google" id="ProtNLM"/>
    </source>
</evidence>
<keyword evidence="1" id="KW-1133">Transmembrane helix</keyword>
<sequence>MIVFKFRPIMVVLGIIIIILLALGFQKIYNHNMEKKMNNQVIIDQAKITAVEHLKEKYELDVEITGEQILPTYVSYRVSFEGNVIGNKDQHFNISVNYKTNEVSNFAMSPELVDAIKAKGYDPFIKK</sequence>
<proteinExistence type="predicted"/>
<protein>
    <recommendedName>
        <fullName evidence="4">DUF1433 domain-containing protein</fullName>
    </recommendedName>
</protein>
<gene>
    <name evidence="2" type="ORF">QPK24_03645</name>
</gene>
<feature type="transmembrane region" description="Helical" evidence="1">
    <location>
        <begin position="6"/>
        <end position="25"/>
    </location>
</feature>
<evidence type="ECO:0000313" key="3">
    <source>
        <dbReference type="Proteomes" id="UP001236415"/>
    </source>
</evidence>
<reference evidence="2 3" key="1">
    <citation type="submission" date="2023-06" db="EMBL/GenBank/DDBJ databases">
        <title>Paenibacillus polygonum sp. nov., an endophytic bacterium, isolated from Polygonum lapathifolium L. in Nanji Wetland National Nature Reserve, South of Poyang Lake, Jiangxi Province, China.</title>
        <authorList>
            <person name="Yu Z."/>
        </authorList>
    </citation>
    <scope>NUCLEOTIDE SEQUENCE [LARGE SCALE GENOMIC DNA]</scope>
    <source>
        <strain evidence="2 3">C31</strain>
    </source>
</reference>
<name>A0ABY8X480_9BACL</name>
<evidence type="ECO:0000313" key="2">
    <source>
        <dbReference type="EMBL" id="WIV19843.1"/>
    </source>
</evidence>
<keyword evidence="1" id="KW-0472">Membrane</keyword>
<dbReference type="EMBL" id="CP127162">
    <property type="protein sequence ID" value="WIV19843.1"/>
    <property type="molecule type" value="Genomic_DNA"/>
</dbReference>
<organism evidence="2 3">
    <name type="scientific">Paenibacillus polygoni</name>
    <dbReference type="NCBI Taxonomy" id="3050112"/>
    <lineage>
        <taxon>Bacteria</taxon>
        <taxon>Bacillati</taxon>
        <taxon>Bacillota</taxon>
        <taxon>Bacilli</taxon>
        <taxon>Bacillales</taxon>
        <taxon>Paenibacillaceae</taxon>
        <taxon>Paenibacillus</taxon>
    </lineage>
</organism>
<keyword evidence="1" id="KW-0812">Transmembrane</keyword>
<accession>A0ABY8X480</accession>
<dbReference type="Proteomes" id="UP001236415">
    <property type="component" value="Chromosome"/>
</dbReference>
<evidence type="ECO:0000256" key="1">
    <source>
        <dbReference type="SAM" id="Phobius"/>
    </source>
</evidence>
<dbReference type="RefSeq" id="WP_285746255.1">
    <property type="nucleotide sequence ID" value="NZ_CP127162.1"/>
</dbReference>